<gene>
    <name evidence="1" type="ORF">JOB18_033126</name>
</gene>
<keyword evidence="2" id="KW-1185">Reference proteome</keyword>
<protein>
    <submittedName>
        <fullName evidence="1">Uncharacterized protein</fullName>
    </submittedName>
</protein>
<proteinExistence type="predicted"/>
<name>A0AAV6QDI2_SOLSE</name>
<dbReference type="AlphaFoldDB" id="A0AAV6QDI2"/>
<sequence>MTMDTFQEFPVDAAVATVSKDNTFSVDLYWTSQCQHSICSAESWAAGVQYVTIQALAGSGPSSRIILHKQQDTRINIMCLCPEMRSRLKLSKTVKLWSL</sequence>
<dbReference type="EMBL" id="JAGKHQ010000018">
    <property type="protein sequence ID" value="KAG7486532.1"/>
    <property type="molecule type" value="Genomic_DNA"/>
</dbReference>
<evidence type="ECO:0000313" key="1">
    <source>
        <dbReference type="EMBL" id="KAG7486532.1"/>
    </source>
</evidence>
<evidence type="ECO:0000313" key="2">
    <source>
        <dbReference type="Proteomes" id="UP000693946"/>
    </source>
</evidence>
<accession>A0AAV6QDI2</accession>
<dbReference type="Proteomes" id="UP000693946">
    <property type="component" value="Linkage Group LG6"/>
</dbReference>
<comment type="caution">
    <text evidence="1">The sequence shown here is derived from an EMBL/GenBank/DDBJ whole genome shotgun (WGS) entry which is preliminary data.</text>
</comment>
<organism evidence="1 2">
    <name type="scientific">Solea senegalensis</name>
    <name type="common">Senegalese sole</name>
    <dbReference type="NCBI Taxonomy" id="28829"/>
    <lineage>
        <taxon>Eukaryota</taxon>
        <taxon>Metazoa</taxon>
        <taxon>Chordata</taxon>
        <taxon>Craniata</taxon>
        <taxon>Vertebrata</taxon>
        <taxon>Euteleostomi</taxon>
        <taxon>Actinopterygii</taxon>
        <taxon>Neopterygii</taxon>
        <taxon>Teleostei</taxon>
        <taxon>Neoteleostei</taxon>
        <taxon>Acanthomorphata</taxon>
        <taxon>Carangaria</taxon>
        <taxon>Pleuronectiformes</taxon>
        <taxon>Pleuronectoidei</taxon>
        <taxon>Soleidae</taxon>
        <taxon>Solea</taxon>
    </lineage>
</organism>
<reference evidence="1 2" key="1">
    <citation type="journal article" date="2021" name="Sci. Rep.">
        <title>Chromosome anchoring in Senegalese sole (Solea senegalensis) reveals sex-associated markers and genome rearrangements in flatfish.</title>
        <authorList>
            <person name="Guerrero-Cozar I."/>
            <person name="Gomez-Garrido J."/>
            <person name="Berbel C."/>
            <person name="Martinez-Blanch J.F."/>
            <person name="Alioto T."/>
            <person name="Claros M.G."/>
            <person name="Gagnaire P.A."/>
            <person name="Manchado M."/>
        </authorList>
    </citation>
    <scope>NUCLEOTIDE SEQUENCE [LARGE SCALE GENOMIC DNA]</scope>
    <source>
        <strain evidence="1">Sse05_10M</strain>
    </source>
</reference>